<comment type="caution">
    <text evidence="2">The sequence shown here is derived from an EMBL/GenBank/DDBJ whole genome shotgun (WGS) entry which is preliminary data.</text>
</comment>
<evidence type="ECO:0000256" key="1">
    <source>
        <dbReference type="SAM" id="MobiDB-lite"/>
    </source>
</evidence>
<reference evidence="2" key="1">
    <citation type="journal article" date="2020" name="Stud. Mycol.">
        <title>101 Dothideomycetes genomes: a test case for predicting lifestyles and emergence of pathogens.</title>
        <authorList>
            <person name="Haridas S."/>
            <person name="Albert R."/>
            <person name="Binder M."/>
            <person name="Bloem J."/>
            <person name="Labutti K."/>
            <person name="Salamov A."/>
            <person name="Andreopoulos B."/>
            <person name="Baker S."/>
            <person name="Barry K."/>
            <person name="Bills G."/>
            <person name="Bluhm B."/>
            <person name="Cannon C."/>
            <person name="Castanera R."/>
            <person name="Culley D."/>
            <person name="Daum C."/>
            <person name="Ezra D."/>
            <person name="Gonzalez J."/>
            <person name="Henrissat B."/>
            <person name="Kuo A."/>
            <person name="Liang C."/>
            <person name="Lipzen A."/>
            <person name="Lutzoni F."/>
            <person name="Magnuson J."/>
            <person name="Mondo S."/>
            <person name="Nolan M."/>
            <person name="Ohm R."/>
            <person name="Pangilinan J."/>
            <person name="Park H.-J."/>
            <person name="Ramirez L."/>
            <person name="Alfaro M."/>
            <person name="Sun H."/>
            <person name="Tritt A."/>
            <person name="Yoshinaga Y."/>
            <person name="Zwiers L.-H."/>
            <person name="Turgeon B."/>
            <person name="Goodwin S."/>
            <person name="Spatafora J."/>
            <person name="Crous P."/>
            <person name="Grigoriev I."/>
        </authorList>
    </citation>
    <scope>NUCLEOTIDE SEQUENCE</scope>
    <source>
        <strain evidence="2">CBS 110217</strain>
    </source>
</reference>
<name>A0A9P4H0E7_9PLEO</name>
<evidence type="ECO:0000313" key="2">
    <source>
        <dbReference type="EMBL" id="KAF2026128.1"/>
    </source>
</evidence>
<keyword evidence="3" id="KW-1185">Reference proteome</keyword>
<feature type="region of interest" description="Disordered" evidence="1">
    <location>
        <begin position="72"/>
        <end position="119"/>
    </location>
</feature>
<feature type="compositionally biased region" description="Polar residues" evidence="1">
    <location>
        <begin position="1"/>
        <end position="11"/>
    </location>
</feature>
<feature type="region of interest" description="Disordered" evidence="1">
    <location>
        <begin position="1"/>
        <end position="20"/>
    </location>
</feature>
<gene>
    <name evidence="2" type="ORF">EK21DRAFT_116132</name>
</gene>
<sequence>MARANTNIAPSGFPPSTQPHLLPSALLAMTLENTPPEDRLAQARSRANAIYAQHRAIQERMRRDAGPYLQHAGHQPLNNRRGRGLFLPSTSGSRRRGLGGHGGRMGQARITPSQQPGAMRQRVRKIITNCVASEIDDLTDGCACERCKAYRAYLKSTDEKEAAKVEEALSRDDSGLTQEMEKMALADGDTNTEGTGGAHAPTTDDQARVNVWALVMGVMSCRRERAGMATITEENENEDKDMVDRA</sequence>
<accession>A0A9P4H0E7</accession>
<evidence type="ECO:0000313" key="3">
    <source>
        <dbReference type="Proteomes" id="UP000799777"/>
    </source>
</evidence>
<proteinExistence type="predicted"/>
<protein>
    <submittedName>
        <fullName evidence="2">Uncharacterized protein</fullName>
    </submittedName>
</protein>
<dbReference type="EMBL" id="ML978249">
    <property type="protein sequence ID" value="KAF2026128.1"/>
    <property type="molecule type" value="Genomic_DNA"/>
</dbReference>
<dbReference type="Proteomes" id="UP000799777">
    <property type="component" value="Unassembled WGS sequence"/>
</dbReference>
<organism evidence="2 3">
    <name type="scientific">Setomelanomma holmii</name>
    <dbReference type="NCBI Taxonomy" id="210430"/>
    <lineage>
        <taxon>Eukaryota</taxon>
        <taxon>Fungi</taxon>
        <taxon>Dikarya</taxon>
        <taxon>Ascomycota</taxon>
        <taxon>Pezizomycotina</taxon>
        <taxon>Dothideomycetes</taxon>
        <taxon>Pleosporomycetidae</taxon>
        <taxon>Pleosporales</taxon>
        <taxon>Pleosporineae</taxon>
        <taxon>Phaeosphaeriaceae</taxon>
        <taxon>Setomelanomma</taxon>
    </lineage>
</organism>
<dbReference type="AlphaFoldDB" id="A0A9P4H0E7"/>